<dbReference type="Proteomes" id="UP000077315">
    <property type="component" value="Unassembled WGS sequence"/>
</dbReference>
<dbReference type="STRING" id="763407.A0A167RDD1"/>
<dbReference type="GeneID" id="28991021"/>
<sequence length="309" mass="33905">MEWLTKRVASFYSPSCTTICSTPTCLPPLPVAPLPEIKSVQCAGCDLPCVHPSVPTTLNIDHLRPLRNTVPPYAIHLILMTGKSTWPAHIEDEGMAQALINAINLRKSQKQKPDTPRTDTFRPANATDTQLSERILVTNCSLPSVYSSQRNSMDILLMPDNVLIANVTPHRANELLDYVLGKPHVFETFPWSSASLVLVCGHGAKDRRCGTIGPMLKESLDQALEVEGIRTQVALVSHLGGHAFAGNLVIYLHNGQRAIWYGRVTPCLCPDIVQQSMAQDKVIDTLVRGVFEAGTTNVPQKCLPASLEW</sequence>
<dbReference type="PANTHER" id="PTHR31902">
    <property type="entry name" value="ACTIN PATCHES DISTAL PROTEIN 1"/>
    <property type="match status" value="1"/>
</dbReference>
<protein>
    <submittedName>
        <fullName evidence="1">Uncharacterized protein</fullName>
    </submittedName>
</protein>
<dbReference type="EMBL" id="KV440971">
    <property type="protein sequence ID" value="OAD81398.1"/>
    <property type="molecule type" value="Genomic_DNA"/>
</dbReference>
<dbReference type="VEuPathDB" id="FungiDB:PHYBLDRAFT_138948"/>
<dbReference type="OrthoDB" id="10253744at2759"/>
<organism evidence="1 2">
    <name type="scientific">Phycomyces blakesleeanus (strain ATCC 8743b / DSM 1359 / FGSC 10004 / NBRC 33097 / NRRL 1555)</name>
    <dbReference type="NCBI Taxonomy" id="763407"/>
    <lineage>
        <taxon>Eukaryota</taxon>
        <taxon>Fungi</taxon>
        <taxon>Fungi incertae sedis</taxon>
        <taxon>Mucoromycota</taxon>
        <taxon>Mucoromycotina</taxon>
        <taxon>Mucoromycetes</taxon>
        <taxon>Mucorales</taxon>
        <taxon>Phycomycetaceae</taxon>
        <taxon>Phycomyces</taxon>
    </lineage>
</organism>
<dbReference type="Pfam" id="PF06999">
    <property type="entry name" value="Suc_Fer-like"/>
    <property type="match status" value="1"/>
</dbReference>
<dbReference type="Gene3D" id="3.40.30.10">
    <property type="entry name" value="Glutaredoxin"/>
    <property type="match status" value="1"/>
</dbReference>
<dbReference type="RefSeq" id="XP_018299438.1">
    <property type="nucleotide sequence ID" value="XM_018430115.1"/>
</dbReference>
<proteinExistence type="predicted"/>
<evidence type="ECO:0000313" key="1">
    <source>
        <dbReference type="EMBL" id="OAD81398.1"/>
    </source>
</evidence>
<reference evidence="2" key="1">
    <citation type="submission" date="2015-06" db="EMBL/GenBank/DDBJ databases">
        <title>Expansion of signal transduction pathways in fungi by whole-genome duplication.</title>
        <authorList>
            <consortium name="DOE Joint Genome Institute"/>
            <person name="Corrochano L.M."/>
            <person name="Kuo A."/>
            <person name="Marcet-Houben M."/>
            <person name="Polaino S."/>
            <person name="Salamov A."/>
            <person name="Villalobos J.M."/>
            <person name="Alvarez M.I."/>
            <person name="Avalos J."/>
            <person name="Benito E.P."/>
            <person name="Benoit I."/>
            <person name="Burger G."/>
            <person name="Camino L.P."/>
            <person name="Canovas D."/>
            <person name="Cerda-Olmedo E."/>
            <person name="Cheng J.-F."/>
            <person name="Dominguez A."/>
            <person name="Elias M."/>
            <person name="Eslava A.P."/>
            <person name="Glaser F."/>
            <person name="Grimwood J."/>
            <person name="Gutierrez G."/>
            <person name="Heitman J."/>
            <person name="Henrissat B."/>
            <person name="Iturriaga E.A."/>
            <person name="Lang B.F."/>
            <person name="Lavin J.L."/>
            <person name="Lee S."/>
            <person name="Li W."/>
            <person name="Lindquist E."/>
            <person name="Lopez-Garcia S."/>
            <person name="Luque E.M."/>
            <person name="Marcos A.T."/>
            <person name="Martin J."/>
            <person name="McCluskey K."/>
            <person name="Medina H.R."/>
            <person name="Miralles-Duran A."/>
            <person name="Miyazaki A."/>
            <person name="Munoz-Torres E."/>
            <person name="Oguiza J.A."/>
            <person name="Ohm R."/>
            <person name="Olmedo M."/>
            <person name="Orejas M."/>
            <person name="Ortiz-Castellanos L."/>
            <person name="Pisabarro A.G."/>
            <person name="Rodriguez-Romero J."/>
            <person name="Ruiz-Herrera J."/>
            <person name="Ruiz-Vazquez R."/>
            <person name="Sanz C."/>
            <person name="Schackwitz W."/>
            <person name="Schmutz J."/>
            <person name="Shahriari M."/>
            <person name="Shelest E."/>
            <person name="Silva-Franco F."/>
            <person name="Soanes D."/>
            <person name="Syed K."/>
            <person name="Tagua V.G."/>
            <person name="Talbot N.J."/>
            <person name="Thon M."/>
            <person name="De vries R.P."/>
            <person name="Wiebenga A."/>
            <person name="Yadav J.S."/>
            <person name="Braun E.L."/>
            <person name="Baker S."/>
            <person name="Garre V."/>
            <person name="Horwitz B."/>
            <person name="Torres-Martinez S."/>
            <person name="Idnurm A."/>
            <person name="Herrera-Estrella A."/>
            <person name="Gabaldon T."/>
            <person name="Grigoriev I.V."/>
        </authorList>
    </citation>
    <scope>NUCLEOTIDE SEQUENCE [LARGE SCALE GENOMIC DNA]</scope>
    <source>
        <strain evidence="2">NRRL 1555(-)</strain>
    </source>
</reference>
<name>A0A167RDD1_PHYB8</name>
<dbReference type="AlphaFoldDB" id="A0A167RDD1"/>
<gene>
    <name evidence="1" type="ORF">PHYBLDRAFT_138948</name>
</gene>
<dbReference type="InterPro" id="IPR009737">
    <property type="entry name" value="Aim32/Apd1-like"/>
</dbReference>
<dbReference type="CDD" id="cd03062">
    <property type="entry name" value="TRX_Fd_Sucrase"/>
    <property type="match status" value="1"/>
</dbReference>
<dbReference type="InParanoid" id="A0A167RDD1"/>
<evidence type="ECO:0000313" key="2">
    <source>
        <dbReference type="Proteomes" id="UP000077315"/>
    </source>
</evidence>
<dbReference type="PANTHER" id="PTHR31902:SF14">
    <property type="entry name" value="ACTIN PATCHES DISTAL PROTEIN 1"/>
    <property type="match status" value="1"/>
</dbReference>
<dbReference type="SUPFAM" id="SSF52833">
    <property type="entry name" value="Thioredoxin-like"/>
    <property type="match status" value="1"/>
</dbReference>
<dbReference type="InterPro" id="IPR036249">
    <property type="entry name" value="Thioredoxin-like_sf"/>
</dbReference>
<accession>A0A167RDD1</accession>
<keyword evidence="2" id="KW-1185">Reference proteome</keyword>